<accession>A0AA43TXL2</accession>
<feature type="compositionally biased region" description="Basic and acidic residues" evidence="1">
    <location>
        <begin position="186"/>
        <end position="210"/>
    </location>
</feature>
<comment type="caution">
    <text evidence="2">The sequence shown here is derived from an EMBL/GenBank/DDBJ whole genome shotgun (WGS) entry which is preliminary data.</text>
</comment>
<sequence>MAPKPLPSDLPILAFPSAQTFESFLAREHATSPGIHLKLARKKSGIPSVSPNEALEVALCHGWINGQGNQCDDDFYLARYTPRRPNSMWSKINVDLISKLTEEGRMRPAGIAAVEAAKSDGRWQRAYASPTNMEVPDDFAAALANNETAAAFFNTLSRTARYSVLWRVHTASPSVRAKRMETLVESLAKRETPRDLSGKTKQADAGKTKQADAVSKSQNFPAIGQSGAAQKRKGQNDSAEEFKAKQPRRPGLRTRP</sequence>
<evidence type="ECO:0000313" key="2">
    <source>
        <dbReference type="EMBL" id="MDI1488162.1"/>
    </source>
</evidence>
<evidence type="ECO:0000256" key="1">
    <source>
        <dbReference type="SAM" id="MobiDB-lite"/>
    </source>
</evidence>
<proteinExistence type="predicted"/>
<dbReference type="Proteomes" id="UP001161017">
    <property type="component" value="Unassembled WGS sequence"/>
</dbReference>
<evidence type="ECO:0000313" key="3">
    <source>
        <dbReference type="Proteomes" id="UP001161017"/>
    </source>
</evidence>
<dbReference type="EMBL" id="JAPUFD010000007">
    <property type="protein sequence ID" value="MDI1488162.1"/>
    <property type="molecule type" value="Genomic_DNA"/>
</dbReference>
<organism evidence="2 3">
    <name type="scientific">Ramalina farinacea</name>
    <dbReference type="NCBI Taxonomy" id="258253"/>
    <lineage>
        <taxon>Eukaryota</taxon>
        <taxon>Fungi</taxon>
        <taxon>Dikarya</taxon>
        <taxon>Ascomycota</taxon>
        <taxon>Pezizomycotina</taxon>
        <taxon>Lecanoromycetes</taxon>
        <taxon>OSLEUM clade</taxon>
        <taxon>Lecanoromycetidae</taxon>
        <taxon>Lecanorales</taxon>
        <taxon>Lecanorineae</taxon>
        <taxon>Ramalinaceae</taxon>
        <taxon>Ramalina</taxon>
    </lineage>
</organism>
<gene>
    <name evidence="2" type="ORF">OHK93_007436</name>
</gene>
<keyword evidence="3" id="KW-1185">Reference proteome</keyword>
<reference evidence="2" key="1">
    <citation type="journal article" date="2023" name="Genome Biol. Evol.">
        <title>First Whole Genome Sequence and Flow Cytometry Genome Size Data for the Lichen-Forming Fungus Ramalina farinacea (Ascomycota).</title>
        <authorList>
            <person name="Llewellyn T."/>
            <person name="Mian S."/>
            <person name="Hill R."/>
            <person name="Leitch I.J."/>
            <person name="Gaya E."/>
        </authorList>
    </citation>
    <scope>NUCLEOTIDE SEQUENCE</scope>
    <source>
        <strain evidence="2">LIQ254RAFAR</strain>
    </source>
</reference>
<feature type="region of interest" description="Disordered" evidence="1">
    <location>
        <begin position="186"/>
        <end position="256"/>
    </location>
</feature>
<protein>
    <recommendedName>
        <fullName evidence="4">Bacteriocin-protection protein</fullName>
    </recommendedName>
</protein>
<dbReference type="AlphaFoldDB" id="A0AA43TXL2"/>
<name>A0AA43TXL2_9LECA</name>
<feature type="compositionally biased region" description="Basic residues" evidence="1">
    <location>
        <begin position="245"/>
        <end position="256"/>
    </location>
</feature>
<dbReference type="Pfam" id="PF13376">
    <property type="entry name" value="OmdA"/>
    <property type="match status" value="1"/>
</dbReference>
<evidence type="ECO:0008006" key="4">
    <source>
        <dbReference type="Google" id="ProtNLM"/>
    </source>
</evidence>